<reference evidence="1 2" key="2">
    <citation type="journal article" date="2016" name="Genome Announc.">
        <title>Complete Genome Sequence of Sphingopyxis macrogoltabida Strain 203N (NBRC 111659), a Polyethylene Glycol Degrader.</title>
        <authorList>
            <person name="Ohtsubo Y."/>
            <person name="Nonoyama S."/>
            <person name="Nagata Y."/>
            <person name="Numata M."/>
            <person name="Tsuchikane K."/>
            <person name="Hosoyama A."/>
            <person name="Yamazoe A."/>
            <person name="Tsuda M."/>
            <person name="Fujita N."/>
            <person name="Kawai F."/>
        </authorList>
    </citation>
    <scope>NUCLEOTIDE SEQUENCE [LARGE SCALE GENOMIC DNA]</scope>
    <source>
        <strain evidence="1 2">203N</strain>
    </source>
</reference>
<proteinExistence type="predicted"/>
<dbReference type="AlphaFoldDB" id="A0AAC8YYD4"/>
<dbReference type="Proteomes" id="UP000076088">
    <property type="component" value="Chromosome"/>
</dbReference>
<name>A0AAC8YYD4_SPHMC</name>
<protein>
    <submittedName>
        <fullName evidence="1">Uncharacterized protein</fullName>
    </submittedName>
</protein>
<reference evidence="2" key="1">
    <citation type="submission" date="2015-11" db="EMBL/GenBank/DDBJ databases">
        <title>Complete genome sequence of a polyethylene-glycol degrader Sphingopyxis macrogoltabida 203N (NBRC 111659).</title>
        <authorList>
            <person name="Yoshiyuki O."/>
            <person name="Shouta N."/>
            <person name="Nagata Y."/>
            <person name="Numata M."/>
            <person name="Tsuchikane K."/>
            <person name="Hosoyama A."/>
            <person name="Yamazoe A."/>
            <person name="Tsuda M."/>
            <person name="Fujita N."/>
            <person name="Kawai F."/>
        </authorList>
    </citation>
    <scope>NUCLEOTIDE SEQUENCE [LARGE SCALE GENOMIC DNA]</scope>
    <source>
        <strain evidence="2">203N</strain>
    </source>
</reference>
<evidence type="ECO:0000313" key="1">
    <source>
        <dbReference type="EMBL" id="AMU88525.1"/>
    </source>
</evidence>
<organism evidence="1 2">
    <name type="scientific">Sphingopyxis macrogoltabida</name>
    <name type="common">Sphingomonas macrogoltabidus</name>
    <dbReference type="NCBI Taxonomy" id="33050"/>
    <lineage>
        <taxon>Bacteria</taxon>
        <taxon>Pseudomonadati</taxon>
        <taxon>Pseudomonadota</taxon>
        <taxon>Alphaproteobacteria</taxon>
        <taxon>Sphingomonadales</taxon>
        <taxon>Sphingomonadaceae</taxon>
        <taxon>Sphingopyxis</taxon>
    </lineage>
</organism>
<sequence length="114" mass="12501">MVVEVTSLSGVGCTVRVEQADTFTTRMPDARIDKTFGPAPFKLNSEGLRCSIVVGIKCGIACGKAPEIVKIGAYRKDDLTELRGPTWRFGSASHEADMMMDCLEQRSFKCIPRV</sequence>
<gene>
    <name evidence="1" type="ORF">ATM17_05645</name>
</gene>
<evidence type="ECO:0000313" key="2">
    <source>
        <dbReference type="Proteomes" id="UP000076088"/>
    </source>
</evidence>
<keyword evidence="2" id="KW-1185">Reference proteome</keyword>
<dbReference type="EMBL" id="CP013344">
    <property type="protein sequence ID" value="AMU88525.1"/>
    <property type="molecule type" value="Genomic_DNA"/>
</dbReference>
<accession>A0AAC8YYD4</accession>